<dbReference type="InterPro" id="IPR011051">
    <property type="entry name" value="RmlC_Cupin_sf"/>
</dbReference>
<dbReference type="Gene3D" id="2.60.120.10">
    <property type="entry name" value="Jelly Rolls"/>
    <property type="match status" value="1"/>
</dbReference>
<dbReference type="InterPro" id="IPR014710">
    <property type="entry name" value="RmlC-like_jellyroll"/>
</dbReference>
<dbReference type="Proteomes" id="UP000559404">
    <property type="component" value="Unassembled WGS sequence"/>
</dbReference>
<dbReference type="RefSeq" id="WP_181760056.1">
    <property type="nucleotide sequence ID" value="NZ_BMCR01000008.1"/>
</dbReference>
<dbReference type="PROSITE" id="PS00041">
    <property type="entry name" value="HTH_ARAC_FAMILY_1"/>
    <property type="match status" value="1"/>
</dbReference>
<evidence type="ECO:0000256" key="3">
    <source>
        <dbReference type="ARBA" id="ARBA00023163"/>
    </source>
</evidence>
<dbReference type="InterPro" id="IPR020449">
    <property type="entry name" value="Tscrpt_reg_AraC-type_HTH"/>
</dbReference>
<evidence type="ECO:0000256" key="1">
    <source>
        <dbReference type="ARBA" id="ARBA00023015"/>
    </source>
</evidence>
<dbReference type="InterPro" id="IPR018060">
    <property type="entry name" value="HTH_AraC"/>
</dbReference>
<dbReference type="GO" id="GO:0003700">
    <property type="term" value="F:DNA-binding transcription factor activity"/>
    <property type="evidence" value="ECO:0007669"/>
    <property type="project" value="InterPro"/>
</dbReference>
<comment type="caution">
    <text evidence="5">The sequence shown here is derived from an EMBL/GenBank/DDBJ whole genome shotgun (WGS) entry which is preliminary data.</text>
</comment>
<dbReference type="GO" id="GO:0043565">
    <property type="term" value="F:sequence-specific DNA binding"/>
    <property type="evidence" value="ECO:0007669"/>
    <property type="project" value="InterPro"/>
</dbReference>
<evidence type="ECO:0000313" key="5">
    <source>
        <dbReference type="EMBL" id="MBA4611861.1"/>
    </source>
</evidence>
<keyword evidence="1" id="KW-0805">Transcription regulation</keyword>
<reference evidence="5 6" key="2">
    <citation type="submission" date="2020-08" db="EMBL/GenBank/DDBJ databases">
        <title>Stappia taiwanensis sp. nov., isolated from a coastal thermal spring.</title>
        <authorList>
            <person name="Kampfer P."/>
        </authorList>
    </citation>
    <scope>NUCLEOTIDE SEQUENCE [LARGE SCALE GENOMIC DNA]</scope>
    <source>
        <strain evidence="5 6">DSM 23284</strain>
    </source>
</reference>
<dbReference type="InterPro" id="IPR047264">
    <property type="entry name" value="Cupin_HpaA-like_N"/>
</dbReference>
<dbReference type="PANTHER" id="PTHR43280">
    <property type="entry name" value="ARAC-FAMILY TRANSCRIPTIONAL REGULATOR"/>
    <property type="match status" value="1"/>
</dbReference>
<reference evidence="5 6" key="1">
    <citation type="submission" date="2020-07" db="EMBL/GenBank/DDBJ databases">
        <authorList>
            <person name="Li M."/>
        </authorList>
    </citation>
    <scope>NUCLEOTIDE SEQUENCE [LARGE SCALE GENOMIC DNA]</scope>
    <source>
        <strain evidence="5 6">DSM 23284</strain>
    </source>
</reference>
<name>A0A838XS20_9HYPH</name>
<keyword evidence="2" id="KW-0238">DNA-binding</keyword>
<dbReference type="CDD" id="cd06999">
    <property type="entry name" value="cupin_HpaA-like_N"/>
    <property type="match status" value="1"/>
</dbReference>
<dbReference type="EMBL" id="JACEON010000007">
    <property type="protein sequence ID" value="MBA4611861.1"/>
    <property type="molecule type" value="Genomic_DNA"/>
</dbReference>
<dbReference type="PANTHER" id="PTHR43280:SF32">
    <property type="entry name" value="TRANSCRIPTIONAL REGULATORY PROTEIN"/>
    <property type="match status" value="1"/>
</dbReference>
<keyword evidence="6" id="KW-1185">Reference proteome</keyword>
<dbReference type="InterPro" id="IPR018062">
    <property type="entry name" value="HTH_AraC-typ_CS"/>
</dbReference>
<dbReference type="SUPFAM" id="SSF51182">
    <property type="entry name" value="RmlC-like cupins"/>
    <property type="match status" value="1"/>
</dbReference>
<protein>
    <submittedName>
        <fullName evidence="5">Helix-turn-helix domain-containing protein</fullName>
    </submittedName>
</protein>
<evidence type="ECO:0000256" key="2">
    <source>
        <dbReference type="ARBA" id="ARBA00023125"/>
    </source>
</evidence>
<dbReference type="SMART" id="SM00342">
    <property type="entry name" value="HTH_ARAC"/>
    <property type="match status" value="1"/>
</dbReference>
<dbReference type="SUPFAM" id="SSF46689">
    <property type="entry name" value="Homeodomain-like"/>
    <property type="match status" value="1"/>
</dbReference>
<evidence type="ECO:0000259" key="4">
    <source>
        <dbReference type="PROSITE" id="PS01124"/>
    </source>
</evidence>
<feature type="domain" description="HTH araC/xylS-type" evidence="4">
    <location>
        <begin position="187"/>
        <end position="285"/>
    </location>
</feature>
<accession>A0A838XS20</accession>
<dbReference type="InterPro" id="IPR009057">
    <property type="entry name" value="Homeodomain-like_sf"/>
</dbReference>
<proteinExistence type="predicted"/>
<organism evidence="5 6">
    <name type="scientific">Stappia taiwanensis</name>
    <dbReference type="NCBI Taxonomy" id="992267"/>
    <lineage>
        <taxon>Bacteria</taxon>
        <taxon>Pseudomonadati</taxon>
        <taxon>Pseudomonadota</taxon>
        <taxon>Alphaproteobacteria</taxon>
        <taxon>Hyphomicrobiales</taxon>
        <taxon>Stappiaceae</taxon>
        <taxon>Stappia</taxon>
    </lineage>
</organism>
<sequence length="291" mass="32183">MNRTFPSAPEYGLYGEPEQPDFPDVLHVERLAVRSGPRHWQIAAHRHPSLHQIFWIGQGGGTARLDGTEHRLDDHSLINVPAGTVHGFRFRAETEGTVVTLPSSFADPIRTEIDAARLLGHPAVCAAGPLPPYMLLPLSEAHGQRRANRSAELTALATLLLIWSLERLSAGCSKTAATETAAAQLFARFQVLLERHFDRLHPVSAYAERLAVSAPHLSRVCRAESGRPASSLIRARQMLEARRLLAYTQMSVSEVAYRLGFADPAYFSRVFAAEVGHPPRQFRKRFTDSGV</sequence>
<gene>
    <name evidence="5" type="ORF">H1W37_09380</name>
</gene>
<dbReference type="Pfam" id="PF12833">
    <property type="entry name" value="HTH_18"/>
    <property type="match status" value="1"/>
</dbReference>
<dbReference type="Gene3D" id="1.10.10.60">
    <property type="entry name" value="Homeodomain-like"/>
    <property type="match status" value="1"/>
</dbReference>
<dbReference type="AlphaFoldDB" id="A0A838XS20"/>
<evidence type="ECO:0000313" key="6">
    <source>
        <dbReference type="Proteomes" id="UP000559404"/>
    </source>
</evidence>
<dbReference type="PROSITE" id="PS01124">
    <property type="entry name" value="HTH_ARAC_FAMILY_2"/>
    <property type="match status" value="1"/>
</dbReference>
<keyword evidence="3" id="KW-0804">Transcription</keyword>
<dbReference type="PRINTS" id="PR00032">
    <property type="entry name" value="HTHARAC"/>
</dbReference>